<protein>
    <recommendedName>
        <fullName evidence="3">Large ribosomal subunit protein mL62</fullName>
        <ecNumber evidence="1">3.1.1.29</ecNumber>
    </recommendedName>
    <alternativeName>
        <fullName evidence="4">Peptidyl-tRNA hydrolase ICT1, mitochondrial</fullName>
    </alternativeName>
</protein>
<reference evidence="7" key="1">
    <citation type="journal article" name="BMC Genomics">
        <title>Long-read sequencing and de novo genome assembly of marine medaka (Oryzias melastigma).</title>
        <authorList>
            <person name="Liang P."/>
            <person name="Saqib H.S.A."/>
            <person name="Ni X."/>
            <person name="Shen Y."/>
        </authorList>
    </citation>
    <scope>NUCLEOTIDE SEQUENCE</scope>
    <source>
        <strain evidence="7">Bigg-433</strain>
    </source>
</reference>
<dbReference type="GO" id="GO:0070126">
    <property type="term" value="P:mitochondrial translational termination"/>
    <property type="evidence" value="ECO:0007669"/>
    <property type="project" value="TreeGrafter"/>
</dbReference>
<dbReference type="Gene3D" id="3.30.160.20">
    <property type="match status" value="1"/>
</dbReference>
<evidence type="ECO:0000256" key="5">
    <source>
        <dbReference type="SAM" id="MobiDB-lite"/>
    </source>
</evidence>
<feature type="domain" description="Prokaryotic-type class I peptide chain release factors" evidence="6">
    <location>
        <begin position="43"/>
        <end position="145"/>
    </location>
</feature>
<proteinExistence type="inferred from homology"/>
<accession>A0A834L013</accession>
<dbReference type="SUPFAM" id="SSF110916">
    <property type="entry name" value="Peptidyl-tRNA hydrolase domain-like"/>
    <property type="match status" value="1"/>
</dbReference>
<dbReference type="GO" id="GO:0005762">
    <property type="term" value="C:mitochondrial large ribosomal subunit"/>
    <property type="evidence" value="ECO:0007669"/>
    <property type="project" value="TreeGrafter"/>
</dbReference>
<dbReference type="PANTHER" id="PTHR11075:SF54">
    <property type="entry name" value="LARGE RIBOSOMAL SUBUNIT PROTEIN ML62"/>
    <property type="match status" value="1"/>
</dbReference>
<evidence type="ECO:0000256" key="3">
    <source>
        <dbReference type="ARBA" id="ARBA00039441"/>
    </source>
</evidence>
<sequence length="156" mass="17608">MAACLTRRVCLLCISSRVHVSRGVKTTQIRDFSGSKGTPSSEDTKVHVPTERLTVTYSRSSGPGGQHVNKVNTKAEVRFHVHTADWIPEDIRQKVIEQVCPQKISAIIAEASEKPPEPTEEDIALRAARLKKRKEERLKQKKIHSQTKLSRRVDFD</sequence>
<gene>
    <name evidence="7" type="ORF">FQA47_015053</name>
</gene>
<organism evidence="7 8">
    <name type="scientific">Oryzias melastigma</name>
    <name type="common">Marine medaka</name>
    <dbReference type="NCBI Taxonomy" id="30732"/>
    <lineage>
        <taxon>Eukaryota</taxon>
        <taxon>Metazoa</taxon>
        <taxon>Chordata</taxon>
        <taxon>Craniata</taxon>
        <taxon>Vertebrata</taxon>
        <taxon>Euteleostomi</taxon>
        <taxon>Actinopterygii</taxon>
        <taxon>Neopterygii</taxon>
        <taxon>Teleostei</taxon>
        <taxon>Neoteleostei</taxon>
        <taxon>Acanthomorphata</taxon>
        <taxon>Ovalentaria</taxon>
        <taxon>Atherinomorphae</taxon>
        <taxon>Beloniformes</taxon>
        <taxon>Adrianichthyidae</taxon>
        <taxon>Oryziinae</taxon>
        <taxon>Oryzias</taxon>
    </lineage>
</organism>
<evidence type="ECO:0000256" key="1">
    <source>
        <dbReference type="ARBA" id="ARBA00013260"/>
    </source>
</evidence>
<dbReference type="InterPro" id="IPR052104">
    <property type="entry name" value="Mito_Release_Factor_mL62"/>
</dbReference>
<evidence type="ECO:0000313" key="7">
    <source>
        <dbReference type="EMBL" id="KAF6736779.1"/>
    </source>
</evidence>
<dbReference type="EMBL" id="WKFB01000080">
    <property type="protein sequence ID" value="KAF6736779.1"/>
    <property type="molecule type" value="Genomic_DNA"/>
</dbReference>
<dbReference type="GO" id="GO:0004045">
    <property type="term" value="F:peptidyl-tRNA hydrolase activity"/>
    <property type="evidence" value="ECO:0007669"/>
    <property type="project" value="UniProtKB-EC"/>
</dbReference>
<dbReference type="InterPro" id="IPR000352">
    <property type="entry name" value="Pep_chain_release_fac_I"/>
</dbReference>
<dbReference type="AlphaFoldDB" id="A0A834L013"/>
<evidence type="ECO:0000313" key="8">
    <source>
        <dbReference type="Proteomes" id="UP000646548"/>
    </source>
</evidence>
<comment type="caution">
    <text evidence="7">The sequence shown here is derived from an EMBL/GenBank/DDBJ whole genome shotgun (WGS) entry which is preliminary data.</text>
</comment>
<evidence type="ECO:0000256" key="4">
    <source>
        <dbReference type="ARBA" id="ARBA00041531"/>
    </source>
</evidence>
<evidence type="ECO:0000259" key="6">
    <source>
        <dbReference type="Pfam" id="PF00472"/>
    </source>
</evidence>
<dbReference type="EC" id="3.1.1.29" evidence="1"/>
<comment type="similarity">
    <text evidence="2">Belongs to the prokaryotic/mitochondrial release factor family. Mitochondrion-specific ribosomal protein mL62 subfamily.</text>
</comment>
<name>A0A834L013_ORYME</name>
<dbReference type="PANTHER" id="PTHR11075">
    <property type="entry name" value="PEPTIDE CHAIN RELEASE FACTOR"/>
    <property type="match status" value="1"/>
</dbReference>
<dbReference type="Proteomes" id="UP000646548">
    <property type="component" value="Unassembled WGS sequence"/>
</dbReference>
<feature type="region of interest" description="Disordered" evidence="5">
    <location>
        <begin position="134"/>
        <end position="156"/>
    </location>
</feature>
<dbReference type="GO" id="GO:0016150">
    <property type="term" value="F:translation release factor activity, codon nonspecific"/>
    <property type="evidence" value="ECO:0007669"/>
    <property type="project" value="TreeGrafter"/>
</dbReference>
<keyword evidence="7" id="KW-0378">Hydrolase</keyword>
<dbReference type="Pfam" id="PF00472">
    <property type="entry name" value="RF-1"/>
    <property type="match status" value="1"/>
</dbReference>
<evidence type="ECO:0000256" key="2">
    <source>
        <dbReference type="ARBA" id="ARBA00038225"/>
    </source>
</evidence>